<protein>
    <submittedName>
        <fullName evidence="1">Uncharacterized protein</fullName>
    </submittedName>
</protein>
<dbReference type="EMBL" id="QDEB01097785">
    <property type="protein sequence ID" value="RZC32374.1"/>
    <property type="molecule type" value="Genomic_DNA"/>
</dbReference>
<name>A0A482VI98_ASBVE</name>
<comment type="caution">
    <text evidence="1">The sequence shown here is derived from an EMBL/GenBank/DDBJ whole genome shotgun (WGS) entry which is preliminary data.</text>
</comment>
<gene>
    <name evidence="1" type="ORF">BDFB_006827</name>
</gene>
<organism evidence="1 2">
    <name type="scientific">Asbolus verrucosus</name>
    <name type="common">Desert ironclad beetle</name>
    <dbReference type="NCBI Taxonomy" id="1661398"/>
    <lineage>
        <taxon>Eukaryota</taxon>
        <taxon>Metazoa</taxon>
        <taxon>Ecdysozoa</taxon>
        <taxon>Arthropoda</taxon>
        <taxon>Hexapoda</taxon>
        <taxon>Insecta</taxon>
        <taxon>Pterygota</taxon>
        <taxon>Neoptera</taxon>
        <taxon>Endopterygota</taxon>
        <taxon>Coleoptera</taxon>
        <taxon>Polyphaga</taxon>
        <taxon>Cucujiformia</taxon>
        <taxon>Tenebrionidae</taxon>
        <taxon>Pimeliinae</taxon>
        <taxon>Asbolus</taxon>
    </lineage>
</organism>
<dbReference type="Proteomes" id="UP000292052">
    <property type="component" value="Unassembled WGS sequence"/>
</dbReference>
<reference evidence="1 2" key="1">
    <citation type="submission" date="2017-03" db="EMBL/GenBank/DDBJ databases">
        <title>Genome of the blue death feigning beetle - Asbolus verrucosus.</title>
        <authorList>
            <person name="Rider S.D."/>
        </authorList>
    </citation>
    <scope>NUCLEOTIDE SEQUENCE [LARGE SCALE GENOMIC DNA]</scope>
    <source>
        <strain evidence="1">Butters</strain>
        <tissue evidence="1">Head and leg muscle</tissue>
    </source>
</reference>
<dbReference type="AlphaFoldDB" id="A0A482VI98"/>
<sequence>MCFNSRSNSCSKSIGIRCSWICWYQTIPKSFWRWDKEKKDNIKGEGK</sequence>
<proteinExistence type="predicted"/>
<accession>A0A482VI98</accession>
<keyword evidence="2" id="KW-1185">Reference proteome</keyword>
<evidence type="ECO:0000313" key="2">
    <source>
        <dbReference type="Proteomes" id="UP000292052"/>
    </source>
</evidence>
<evidence type="ECO:0000313" key="1">
    <source>
        <dbReference type="EMBL" id="RZC32374.1"/>
    </source>
</evidence>